<evidence type="ECO:0000256" key="1">
    <source>
        <dbReference type="SAM" id="MobiDB-lite"/>
    </source>
</evidence>
<reference evidence="2 3" key="1">
    <citation type="submission" date="2015-11" db="EMBL/GenBank/DDBJ databases">
        <title>Expanding the genomic diversity of Burkholderia species for the development of highly accurate diagnostics.</title>
        <authorList>
            <person name="Sahl J."/>
            <person name="Keim P."/>
            <person name="Wagner D."/>
        </authorList>
    </citation>
    <scope>NUCLEOTIDE SEQUENCE [LARGE SCALE GENOMIC DNA]</scope>
    <source>
        <strain evidence="2 3">MSMB2087WGS</strain>
    </source>
</reference>
<organism evidence="2 3">
    <name type="scientific">Burkholderia ubonensis</name>
    <dbReference type="NCBI Taxonomy" id="101571"/>
    <lineage>
        <taxon>Bacteria</taxon>
        <taxon>Pseudomonadati</taxon>
        <taxon>Pseudomonadota</taxon>
        <taxon>Betaproteobacteria</taxon>
        <taxon>Burkholderiales</taxon>
        <taxon>Burkholderiaceae</taxon>
        <taxon>Burkholderia</taxon>
        <taxon>Burkholderia cepacia complex</taxon>
    </lineage>
</organism>
<feature type="compositionally biased region" description="Polar residues" evidence="1">
    <location>
        <begin position="253"/>
        <end position="265"/>
    </location>
</feature>
<protein>
    <submittedName>
        <fullName evidence="2">Uncharacterized protein</fullName>
    </submittedName>
</protein>
<name>A0A119HFK5_9BURK</name>
<gene>
    <name evidence="2" type="ORF">WL29_21860</name>
</gene>
<dbReference type="AlphaFoldDB" id="A0A119HFK5"/>
<proteinExistence type="predicted"/>
<dbReference type="EMBL" id="LPHD01000049">
    <property type="protein sequence ID" value="KWA84014.1"/>
    <property type="molecule type" value="Genomic_DNA"/>
</dbReference>
<sequence length="265" mass="29551">MAGPAQAKDLGVEGQVFVPIEEDMRIMLMRLLARQDWTESQEQMQDSAKNYTKNLPAYFLPRADKTETVWKDVGVVVTEDIYLPWVDWESGSVFEPQQKLAVEKGTYLNPIAKLPAAAIERLFIFDATDPDQLSFAKELMKLDIPQLNFMLVAGDLGELSTEMNRPIYHPAPTMLEKFHVTAIPTLIGFGRGQHQGHMAVTTLKLPADAATIKRAWFGLPHQGYDPENLSDVAPQTPSLASSTEEAKEVFGPLTTQPPAETNQKR</sequence>
<dbReference type="Proteomes" id="UP000060630">
    <property type="component" value="Unassembled WGS sequence"/>
</dbReference>
<feature type="region of interest" description="Disordered" evidence="1">
    <location>
        <begin position="227"/>
        <end position="265"/>
    </location>
</feature>
<feature type="compositionally biased region" description="Polar residues" evidence="1">
    <location>
        <begin position="233"/>
        <end position="243"/>
    </location>
</feature>
<evidence type="ECO:0000313" key="3">
    <source>
        <dbReference type="Proteomes" id="UP000060630"/>
    </source>
</evidence>
<accession>A0A119HFK5</accession>
<evidence type="ECO:0000313" key="2">
    <source>
        <dbReference type="EMBL" id="KWA84014.1"/>
    </source>
</evidence>
<comment type="caution">
    <text evidence="2">The sequence shown here is derived from an EMBL/GenBank/DDBJ whole genome shotgun (WGS) entry which is preliminary data.</text>
</comment>